<sequence>MGGRAVPQLALAVVAPGRDGAVGVHRQRVEGPRGHGEHAAQAGNGPGRGGLAGGRPIALLAVAIEAPGPDGAFRAQRQGVEEARGHAAHAAQPGDGAGRGAVGKSAIAQLAIAVEPPGRQGAIGVHGQRVVAPAGHRGHVPQPGNGPGHRAARGGAIPQLAIVVGAPGPDGVIVSHHQRVEAPRGHGTHAAQPGDGARREPLGGGAVAELAKLVEPPGPDGAIRAQRQRVSEPGGHGAHPAQPGHLHRQGAGGGGAIAELAIGVAAPRPEGAIGAHRQGVGPSRGHGDDVAQSGHRHGREAPGERPLFPEARSAGAPRPDGAIGVHRQRVRIARRQRDARALARTAQGRGGPRALHLPKRRGGERSRSRTWHRRSPRERLEKGTRSRQRGAAGDTGRRSCGRLLCGGSPRCKHASDNPTRWPVNGYPYSWPSPGKEIEREGDRPAEATADEPHCTDPRWAGHVPEVICGALAGPGGRAPAPSTPTPDRGRYLVTAKTRSSWSSYSPWPQAVELVLPP</sequence>
<feature type="region of interest" description="Disordered" evidence="1">
    <location>
        <begin position="228"/>
        <end position="253"/>
    </location>
</feature>
<proteinExistence type="predicted"/>
<protein>
    <submittedName>
        <fullName evidence="2">Collagen a3</fullName>
    </submittedName>
</protein>
<dbReference type="AlphaFoldDB" id="Q08TB3"/>
<feature type="compositionally biased region" description="Basic and acidic residues" evidence="1">
    <location>
        <begin position="435"/>
        <end position="456"/>
    </location>
</feature>
<keyword evidence="2" id="KW-0176">Collagen</keyword>
<evidence type="ECO:0000313" key="2">
    <source>
        <dbReference type="EMBL" id="EAU63719.1"/>
    </source>
</evidence>
<reference evidence="2 3" key="1">
    <citation type="submission" date="2006-04" db="EMBL/GenBank/DDBJ databases">
        <authorList>
            <person name="Nierman W.C."/>
        </authorList>
    </citation>
    <scope>NUCLEOTIDE SEQUENCE [LARGE SCALE GENOMIC DNA]</scope>
    <source>
        <strain evidence="2 3">DW4/3-1</strain>
    </source>
</reference>
<organism evidence="2 3">
    <name type="scientific">Stigmatella aurantiaca (strain DW4/3-1)</name>
    <dbReference type="NCBI Taxonomy" id="378806"/>
    <lineage>
        <taxon>Bacteria</taxon>
        <taxon>Pseudomonadati</taxon>
        <taxon>Myxococcota</taxon>
        <taxon>Myxococcia</taxon>
        <taxon>Myxococcales</taxon>
        <taxon>Cystobacterineae</taxon>
        <taxon>Archangiaceae</taxon>
        <taxon>Stigmatella</taxon>
    </lineage>
</organism>
<feature type="compositionally biased region" description="Basic and acidic residues" evidence="1">
    <location>
        <begin position="29"/>
        <end position="38"/>
    </location>
</feature>
<feature type="region of interest" description="Disordered" evidence="1">
    <location>
        <begin position="182"/>
        <end position="202"/>
    </location>
</feature>
<dbReference type="Proteomes" id="UP000032702">
    <property type="component" value="Unassembled WGS sequence"/>
</dbReference>
<feature type="region of interest" description="Disordered" evidence="1">
    <location>
        <begin position="272"/>
        <end position="459"/>
    </location>
</feature>
<dbReference type="EMBL" id="AAMD01000149">
    <property type="protein sequence ID" value="EAU63719.1"/>
    <property type="molecule type" value="Genomic_DNA"/>
</dbReference>
<accession>Q08TB3</accession>
<gene>
    <name evidence="2" type="ORF">STIAU_3231</name>
</gene>
<comment type="caution">
    <text evidence="2">The sequence shown here is derived from an EMBL/GenBank/DDBJ whole genome shotgun (WGS) entry which is preliminary data.</text>
</comment>
<evidence type="ECO:0000313" key="3">
    <source>
        <dbReference type="Proteomes" id="UP000032702"/>
    </source>
</evidence>
<name>Q08TB3_STIAD</name>
<feature type="region of interest" description="Disordered" evidence="1">
    <location>
        <begin position="29"/>
        <end position="51"/>
    </location>
</feature>
<feature type="region of interest" description="Disordered" evidence="1">
    <location>
        <begin position="79"/>
        <end position="100"/>
    </location>
</feature>
<evidence type="ECO:0000256" key="1">
    <source>
        <dbReference type="SAM" id="MobiDB-lite"/>
    </source>
</evidence>